<dbReference type="OrthoDB" id="9771883at2"/>
<feature type="binding site" evidence="5">
    <location>
        <position position="95"/>
    </location>
    <ligand>
        <name>NAD(+)</name>
        <dbReference type="ChEBI" id="CHEBI:57540"/>
    </ligand>
</feature>
<dbReference type="Pfam" id="PF00725">
    <property type="entry name" value="3HCDH"/>
    <property type="match status" value="1"/>
</dbReference>
<feature type="site" description="Important for catalytic activity" evidence="4">
    <location>
        <position position="138"/>
    </location>
</feature>
<keyword evidence="9" id="KW-1185">Reference proteome</keyword>
<feature type="binding site" evidence="5">
    <location>
        <position position="141"/>
    </location>
    <ligand>
        <name>NAD(+)</name>
        <dbReference type="ChEBI" id="CHEBI:57540"/>
    </ligand>
</feature>
<dbReference type="PANTHER" id="PTHR48075">
    <property type="entry name" value="3-HYDROXYACYL-COA DEHYDROGENASE FAMILY PROTEIN"/>
    <property type="match status" value="1"/>
</dbReference>
<comment type="similarity">
    <text evidence="2">Belongs to the 3-hydroxyacyl-CoA dehydrogenase family.</text>
</comment>
<dbReference type="AlphaFoldDB" id="A0A2V2Z7I4"/>
<dbReference type="InterPro" id="IPR006176">
    <property type="entry name" value="3-OHacyl-CoA_DH_NAD-bd"/>
</dbReference>
<evidence type="ECO:0000313" key="9">
    <source>
        <dbReference type="Proteomes" id="UP000246635"/>
    </source>
</evidence>
<dbReference type="InterPro" id="IPR013328">
    <property type="entry name" value="6PGD_dom2"/>
</dbReference>
<feature type="binding site" evidence="5">
    <location>
        <position position="117"/>
    </location>
    <ligand>
        <name>NAD(+)</name>
        <dbReference type="ChEBI" id="CHEBI:57540"/>
    </ligand>
</feature>
<evidence type="ECO:0000256" key="2">
    <source>
        <dbReference type="ARBA" id="ARBA00009463"/>
    </source>
</evidence>
<organism evidence="8 9">
    <name type="scientific">Paenibacillus cellulosilyticus</name>
    <dbReference type="NCBI Taxonomy" id="375489"/>
    <lineage>
        <taxon>Bacteria</taxon>
        <taxon>Bacillati</taxon>
        <taxon>Bacillota</taxon>
        <taxon>Bacilli</taxon>
        <taxon>Bacillales</taxon>
        <taxon>Paenibacillaceae</taxon>
        <taxon>Paenibacillus</taxon>
    </lineage>
</organism>
<feature type="binding site" evidence="5">
    <location>
        <position position="272"/>
    </location>
    <ligand>
        <name>NAD(+)</name>
        <dbReference type="ChEBI" id="CHEBI:57540"/>
    </ligand>
</feature>
<dbReference type="Pfam" id="PF02737">
    <property type="entry name" value="3HCDH_N"/>
    <property type="match status" value="1"/>
</dbReference>
<evidence type="ECO:0000256" key="5">
    <source>
        <dbReference type="PIRSR" id="PIRSR000105-2"/>
    </source>
</evidence>
<name>A0A2V2Z7I4_9BACL</name>
<feature type="binding site" evidence="5">
    <location>
        <begin position="7"/>
        <end position="12"/>
    </location>
    <ligand>
        <name>NAD(+)</name>
        <dbReference type="ChEBI" id="CHEBI:57540"/>
    </ligand>
</feature>
<feature type="binding site" evidence="5">
    <location>
        <position position="90"/>
    </location>
    <ligand>
        <name>NAD(+)</name>
        <dbReference type="ChEBI" id="CHEBI:57540"/>
    </ligand>
</feature>
<dbReference type="Gene3D" id="1.10.1040.10">
    <property type="entry name" value="N-(1-d-carboxylethyl)-l-norvaline Dehydrogenase, domain 2"/>
    <property type="match status" value="1"/>
</dbReference>
<comment type="caution">
    <text evidence="8">The sequence shown here is derived from an EMBL/GenBank/DDBJ whole genome shotgun (WGS) entry which is preliminary data.</text>
</comment>
<keyword evidence="5" id="KW-0520">NAD</keyword>
<dbReference type="PANTHER" id="PTHR48075:SF5">
    <property type="entry name" value="3-HYDROXYBUTYRYL-COA DEHYDROGENASE"/>
    <property type="match status" value="1"/>
</dbReference>
<gene>
    <name evidence="8" type="ORF">DFQ01_102218</name>
</gene>
<dbReference type="Proteomes" id="UP000246635">
    <property type="component" value="Unassembled WGS sequence"/>
</dbReference>
<dbReference type="EMBL" id="QGTQ01000002">
    <property type="protein sequence ID" value="PWW07326.1"/>
    <property type="molecule type" value="Genomic_DNA"/>
</dbReference>
<dbReference type="InterPro" id="IPR022694">
    <property type="entry name" value="3-OHacyl-CoA_DH"/>
</dbReference>
<dbReference type="RefSeq" id="WP_110042577.1">
    <property type="nucleotide sequence ID" value="NZ_CP054612.1"/>
</dbReference>
<proteinExistence type="inferred from homology"/>
<evidence type="ECO:0000256" key="1">
    <source>
        <dbReference type="ARBA" id="ARBA00005086"/>
    </source>
</evidence>
<dbReference type="PIRSF" id="PIRSF000105">
    <property type="entry name" value="HCDH"/>
    <property type="match status" value="1"/>
</dbReference>
<keyword evidence="3" id="KW-0560">Oxidoreductase</keyword>
<dbReference type="Gene3D" id="3.40.50.720">
    <property type="entry name" value="NAD(P)-binding Rossmann-like Domain"/>
    <property type="match status" value="1"/>
</dbReference>
<dbReference type="InterPro" id="IPR008927">
    <property type="entry name" value="6-PGluconate_DH-like_C_sf"/>
</dbReference>
<dbReference type="InterPro" id="IPR036291">
    <property type="entry name" value="NAD(P)-bd_dom_sf"/>
</dbReference>
<evidence type="ECO:0000259" key="6">
    <source>
        <dbReference type="Pfam" id="PF00725"/>
    </source>
</evidence>
<comment type="pathway">
    <text evidence="1">Lipid metabolism; butanoate metabolism.</text>
</comment>
<protein>
    <submittedName>
        <fullName evidence="8">3-hydroxybutyryl-CoA dehydrogenase</fullName>
    </submittedName>
</protein>
<feature type="binding site" evidence="5">
    <location>
        <position position="30"/>
    </location>
    <ligand>
        <name>NAD(+)</name>
        <dbReference type="ChEBI" id="CHEBI:57540"/>
    </ligand>
</feature>
<dbReference type="GO" id="GO:0006631">
    <property type="term" value="P:fatty acid metabolic process"/>
    <property type="evidence" value="ECO:0007669"/>
    <property type="project" value="InterPro"/>
</dbReference>
<evidence type="ECO:0000259" key="7">
    <source>
        <dbReference type="Pfam" id="PF02737"/>
    </source>
</evidence>
<feature type="domain" description="3-hydroxyacyl-CoA dehydrogenase C-terminal" evidence="6">
    <location>
        <begin position="184"/>
        <end position="280"/>
    </location>
</feature>
<dbReference type="SUPFAM" id="SSF51735">
    <property type="entry name" value="NAD(P)-binding Rossmann-fold domains"/>
    <property type="match status" value="1"/>
</dbReference>
<dbReference type="SUPFAM" id="SSF48179">
    <property type="entry name" value="6-phosphogluconate dehydrogenase C-terminal domain-like"/>
    <property type="match status" value="1"/>
</dbReference>
<dbReference type="GO" id="GO:0016616">
    <property type="term" value="F:oxidoreductase activity, acting on the CH-OH group of donors, NAD or NADP as acceptor"/>
    <property type="evidence" value="ECO:0007669"/>
    <property type="project" value="InterPro"/>
</dbReference>
<evidence type="ECO:0000313" key="8">
    <source>
        <dbReference type="EMBL" id="PWW07326.1"/>
    </source>
</evidence>
<evidence type="ECO:0000256" key="4">
    <source>
        <dbReference type="PIRSR" id="PIRSR000105-1"/>
    </source>
</evidence>
<accession>A0A2V2Z7I4</accession>
<dbReference type="GO" id="GO:0070403">
    <property type="term" value="F:NAD+ binding"/>
    <property type="evidence" value="ECO:0007669"/>
    <property type="project" value="InterPro"/>
</dbReference>
<evidence type="ECO:0000256" key="3">
    <source>
        <dbReference type="ARBA" id="ARBA00023002"/>
    </source>
</evidence>
<sequence>MKIGIVGAGVMGTGVAQNVAQSGYDAIVVDISQEALAKAKQELQQTIRFQGLFNKTKVSEPVDTVMQRITFTTSMDELDDVEFVIENVPEIWEAKKSVYLDLDRICRPDCIFLVNTSCIPITRIASLTRRPAFIFGVHFMNPVPLKSTVEGIRGFHTGEETIARAKQFLASLGKECIVVNDYPGFVSNRISHLFMNEAAYVVQDQVADPEEVDAIFKKCFGHKMGPLETADLIGLDTVVQSLEILYESYQDPKFRCCPLLKKMVYAGHLGKKSGKGFYAYETEEELSFI</sequence>
<dbReference type="InterPro" id="IPR006108">
    <property type="entry name" value="3HC_DH_C"/>
</dbReference>
<reference evidence="8 9" key="1">
    <citation type="submission" date="2018-05" db="EMBL/GenBank/DDBJ databases">
        <title>Genomic Encyclopedia of Type Strains, Phase III (KMG-III): the genomes of soil and plant-associated and newly described type strains.</title>
        <authorList>
            <person name="Whitman W."/>
        </authorList>
    </citation>
    <scope>NUCLEOTIDE SEQUENCE [LARGE SCALE GENOMIC DNA]</scope>
    <source>
        <strain evidence="8 9">CECT 5696</strain>
    </source>
</reference>
<feature type="domain" description="3-hydroxyacyl-CoA dehydrogenase NAD binding" evidence="7">
    <location>
        <begin position="2"/>
        <end position="181"/>
    </location>
</feature>